<feature type="transmembrane region" description="Helical" evidence="2">
    <location>
        <begin position="20"/>
        <end position="37"/>
    </location>
</feature>
<dbReference type="EMBL" id="CP073721">
    <property type="protein sequence ID" value="UWZ33430.1"/>
    <property type="molecule type" value="Genomic_DNA"/>
</dbReference>
<gene>
    <name evidence="3" type="ORF">Drose_19095</name>
</gene>
<keyword evidence="2" id="KW-0812">Transmembrane</keyword>
<accession>A0ABY5YUL6</accession>
<evidence type="ECO:0000256" key="1">
    <source>
        <dbReference type="SAM" id="MobiDB-lite"/>
    </source>
</evidence>
<evidence type="ECO:0000313" key="3">
    <source>
        <dbReference type="EMBL" id="UWZ33430.1"/>
    </source>
</evidence>
<proteinExistence type="predicted"/>
<evidence type="ECO:0000313" key="4">
    <source>
        <dbReference type="Proteomes" id="UP001058271"/>
    </source>
</evidence>
<dbReference type="Proteomes" id="UP001058271">
    <property type="component" value="Chromosome"/>
</dbReference>
<dbReference type="InterPro" id="IPR024341">
    <property type="entry name" value="DUF2631"/>
</dbReference>
<dbReference type="RefSeq" id="WP_260722681.1">
    <property type="nucleotide sequence ID" value="NZ_BAAABS010000029.1"/>
</dbReference>
<keyword evidence="2" id="KW-1133">Transmembrane helix</keyword>
<keyword evidence="2" id="KW-0472">Membrane</keyword>
<reference evidence="3" key="1">
    <citation type="submission" date="2021-04" db="EMBL/GenBank/DDBJ databases">
        <title>Biosynthetic gene clusters of Dactylosporangioum roseum.</title>
        <authorList>
            <person name="Hartkoorn R.C."/>
            <person name="Beaudoing E."/>
            <person name="Hot D."/>
            <person name="Moureu S."/>
        </authorList>
    </citation>
    <scope>NUCLEOTIDE SEQUENCE</scope>
    <source>
        <strain evidence="3">NRRL B-16295</strain>
    </source>
</reference>
<name>A0ABY5YUL6_9ACTN</name>
<feature type="compositionally biased region" description="Basic and acidic residues" evidence="1">
    <location>
        <begin position="1"/>
        <end position="14"/>
    </location>
</feature>
<feature type="region of interest" description="Disordered" evidence="1">
    <location>
        <begin position="1"/>
        <end position="20"/>
    </location>
</feature>
<protein>
    <submittedName>
        <fullName evidence="3">DUF2631 domain-containing protein</fullName>
    </submittedName>
</protein>
<evidence type="ECO:0000256" key="2">
    <source>
        <dbReference type="SAM" id="Phobius"/>
    </source>
</evidence>
<dbReference type="Pfam" id="PF10939">
    <property type="entry name" value="DUF2631"/>
    <property type="match status" value="1"/>
</dbReference>
<keyword evidence="4" id="KW-1185">Reference proteome</keyword>
<feature type="transmembrane region" description="Helical" evidence="2">
    <location>
        <begin position="49"/>
        <end position="66"/>
    </location>
</feature>
<sequence>MAEHEPVTSPDQHKPGHPRAARAGAVVVALLLLSLIFENREGHVSEIWLVGGAALLLLALVGDWVLRRHGLR</sequence>
<organism evidence="3 4">
    <name type="scientific">Dactylosporangium roseum</name>
    <dbReference type="NCBI Taxonomy" id="47989"/>
    <lineage>
        <taxon>Bacteria</taxon>
        <taxon>Bacillati</taxon>
        <taxon>Actinomycetota</taxon>
        <taxon>Actinomycetes</taxon>
        <taxon>Micromonosporales</taxon>
        <taxon>Micromonosporaceae</taxon>
        <taxon>Dactylosporangium</taxon>
    </lineage>
</organism>